<dbReference type="AlphaFoldDB" id="A0A1H7QAU8"/>
<dbReference type="EMBL" id="FOAJ01000008">
    <property type="protein sequence ID" value="SEL45230.1"/>
    <property type="molecule type" value="Genomic_DNA"/>
</dbReference>
<dbReference type="PANTHER" id="PTHR43774">
    <property type="entry name" value="PEPTIDE METHIONINE SULFOXIDE REDUCTASE"/>
    <property type="match status" value="1"/>
</dbReference>
<gene>
    <name evidence="4" type="primary">msrA</name>
    <name evidence="6" type="ORF">SAMN05192542_10819</name>
</gene>
<dbReference type="InterPro" id="IPR036509">
    <property type="entry name" value="Met_Sox_Rdtase_MsrA_sf"/>
</dbReference>
<dbReference type="NCBIfam" id="TIGR00401">
    <property type="entry name" value="msrA"/>
    <property type="match status" value="1"/>
</dbReference>
<accession>A0A1H7QAU8</accession>
<dbReference type="InterPro" id="IPR002569">
    <property type="entry name" value="Met_Sox_Rdtase_MsrA_dom"/>
</dbReference>
<comment type="catalytic activity">
    <reaction evidence="3 4">
        <text>[thioredoxin]-disulfide + L-methionine + H2O = L-methionine (S)-S-oxide + [thioredoxin]-dithiol</text>
        <dbReference type="Rhea" id="RHEA:19993"/>
        <dbReference type="Rhea" id="RHEA-COMP:10698"/>
        <dbReference type="Rhea" id="RHEA-COMP:10700"/>
        <dbReference type="ChEBI" id="CHEBI:15377"/>
        <dbReference type="ChEBI" id="CHEBI:29950"/>
        <dbReference type="ChEBI" id="CHEBI:50058"/>
        <dbReference type="ChEBI" id="CHEBI:57844"/>
        <dbReference type="ChEBI" id="CHEBI:58772"/>
        <dbReference type="EC" id="1.8.4.11"/>
    </reaction>
</comment>
<keyword evidence="1 4" id="KW-0560">Oxidoreductase</keyword>
<protein>
    <recommendedName>
        <fullName evidence="4">Peptide methionine sulfoxide reductase MsrA</fullName>
        <shortName evidence="4">Protein-methionine-S-oxide reductase</shortName>
        <ecNumber evidence="4">1.8.4.11</ecNumber>
    </recommendedName>
    <alternativeName>
        <fullName evidence="4">Peptide-methionine (S)-S-oxide reductase</fullName>
        <shortName evidence="4">Peptide Met(O) reductase</shortName>
    </alternativeName>
</protein>
<comment type="similarity">
    <text evidence="4">Belongs to the MsrA Met sulfoxide reductase family.</text>
</comment>
<evidence type="ECO:0000256" key="1">
    <source>
        <dbReference type="ARBA" id="ARBA00023002"/>
    </source>
</evidence>
<organism evidence="6 7">
    <name type="scientific">Paraburkholderia caballeronis</name>
    <dbReference type="NCBI Taxonomy" id="416943"/>
    <lineage>
        <taxon>Bacteria</taxon>
        <taxon>Pseudomonadati</taxon>
        <taxon>Pseudomonadota</taxon>
        <taxon>Betaproteobacteria</taxon>
        <taxon>Burkholderiales</taxon>
        <taxon>Burkholderiaceae</taxon>
        <taxon>Paraburkholderia</taxon>
    </lineage>
</organism>
<dbReference type="GO" id="GO:0033744">
    <property type="term" value="F:L-methionine:thioredoxin-disulfide S-oxidoreductase activity"/>
    <property type="evidence" value="ECO:0007669"/>
    <property type="project" value="RHEA"/>
</dbReference>
<dbReference type="EC" id="1.8.4.11" evidence="4"/>
<dbReference type="STRING" id="416943.SAMN05445871_4676"/>
<dbReference type="OrthoDB" id="4174719at2"/>
<evidence type="ECO:0000259" key="5">
    <source>
        <dbReference type="Pfam" id="PF01625"/>
    </source>
</evidence>
<dbReference type="Pfam" id="PF01625">
    <property type="entry name" value="PMSR"/>
    <property type="match status" value="1"/>
</dbReference>
<comment type="catalytic activity">
    <reaction evidence="2 4">
        <text>L-methionyl-[protein] + [thioredoxin]-disulfide + H2O = L-methionyl-(S)-S-oxide-[protein] + [thioredoxin]-dithiol</text>
        <dbReference type="Rhea" id="RHEA:14217"/>
        <dbReference type="Rhea" id="RHEA-COMP:10698"/>
        <dbReference type="Rhea" id="RHEA-COMP:10700"/>
        <dbReference type="Rhea" id="RHEA-COMP:12313"/>
        <dbReference type="Rhea" id="RHEA-COMP:12315"/>
        <dbReference type="ChEBI" id="CHEBI:15377"/>
        <dbReference type="ChEBI" id="CHEBI:16044"/>
        <dbReference type="ChEBI" id="CHEBI:29950"/>
        <dbReference type="ChEBI" id="CHEBI:44120"/>
        <dbReference type="ChEBI" id="CHEBI:50058"/>
        <dbReference type="EC" id="1.8.4.11"/>
    </reaction>
</comment>
<dbReference type="RefSeq" id="WP_090549380.1">
    <property type="nucleotide sequence ID" value="NZ_FNSR01000002.1"/>
</dbReference>
<feature type="domain" description="Peptide methionine sulphoxide reductase MsrA" evidence="5">
    <location>
        <begin position="69"/>
        <end position="221"/>
    </location>
</feature>
<dbReference type="HAMAP" id="MF_01401">
    <property type="entry name" value="MsrA"/>
    <property type="match status" value="1"/>
</dbReference>
<keyword evidence="7" id="KW-1185">Reference proteome</keyword>
<dbReference type="Gene3D" id="3.30.1060.10">
    <property type="entry name" value="Peptide methionine sulphoxide reductase MsrA"/>
    <property type="match status" value="1"/>
</dbReference>
<comment type="function">
    <text evidence="4">Has an important function as a repair enzyme for proteins that have been inactivated by oxidation. Catalyzes the reversible oxidation-reduction of methionine sulfoxide in proteins to methionine.</text>
</comment>
<proteinExistence type="inferred from homology"/>
<sequence>MQEASRFSRTSRTSRRRFGWRWPLLAAVTLFAAAAALVQPPVLAGEARVVPPPTLDEKDASTGAPPFETAVLAGGCFWGVQGVFQHVRGVTSAVSGYTGGDRASAQYETVSTGTTGHAESVRITFDPRQISYGQILQIYFSVAHDPTELNRQGPDVGTQYRSTIFPTTPAQARIARAYLAQLRDGHAFSASPVTTVEADRTFYPAETYHQNYLTLHPDASYIAINDMPKLADLKRLFPARYREQPVLVDTSVRASAS</sequence>
<dbReference type="SUPFAM" id="SSF55068">
    <property type="entry name" value="Peptide methionine sulfoxide reductase"/>
    <property type="match status" value="1"/>
</dbReference>
<evidence type="ECO:0000256" key="2">
    <source>
        <dbReference type="ARBA" id="ARBA00047806"/>
    </source>
</evidence>
<dbReference type="GO" id="GO:0008113">
    <property type="term" value="F:peptide-methionine (S)-S-oxide reductase activity"/>
    <property type="evidence" value="ECO:0007669"/>
    <property type="project" value="UniProtKB-UniRule"/>
</dbReference>
<evidence type="ECO:0000256" key="3">
    <source>
        <dbReference type="ARBA" id="ARBA00048782"/>
    </source>
</evidence>
<evidence type="ECO:0000313" key="7">
    <source>
        <dbReference type="Proteomes" id="UP000199120"/>
    </source>
</evidence>
<dbReference type="Proteomes" id="UP000199120">
    <property type="component" value="Unassembled WGS sequence"/>
</dbReference>
<name>A0A1H7QAU8_9BURK</name>
<reference evidence="7" key="1">
    <citation type="submission" date="2016-10" db="EMBL/GenBank/DDBJ databases">
        <authorList>
            <person name="Varghese N."/>
            <person name="Submissions S."/>
        </authorList>
    </citation>
    <scope>NUCLEOTIDE SEQUENCE [LARGE SCALE GENOMIC DNA]</scope>
    <source>
        <strain evidence="7">LMG 26416</strain>
    </source>
</reference>
<evidence type="ECO:0000256" key="4">
    <source>
        <dbReference type="HAMAP-Rule" id="MF_01401"/>
    </source>
</evidence>
<dbReference type="PANTHER" id="PTHR43774:SF1">
    <property type="entry name" value="PEPTIDE METHIONINE SULFOXIDE REDUCTASE MSRA 2"/>
    <property type="match status" value="1"/>
</dbReference>
<feature type="active site" evidence="4">
    <location>
        <position position="76"/>
    </location>
</feature>
<evidence type="ECO:0000313" key="6">
    <source>
        <dbReference type="EMBL" id="SEL45230.1"/>
    </source>
</evidence>